<evidence type="ECO:0000313" key="4">
    <source>
        <dbReference type="Proteomes" id="UP001596547"/>
    </source>
</evidence>
<protein>
    <recommendedName>
        <fullName evidence="2">DUF7552 domain-containing protein</fullName>
    </recommendedName>
</protein>
<feature type="compositionally biased region" description="Basic and acidic residues" evidence="1">
    <location>
        <begin position="106"/>
        <end position="124"/>
    </location>
</feature>
<comment type="caution">
    <text evidence="3">The sequence shown here is derived from an EMBL/GenBank/DDBJ whole genome shotgun (WGS) entry which is preliminary data.</text>
</comment>
<dbReference type="Proteomes" id="UP001596547">
    <property type="component" value="Unassembled WGS sequence"/>
</dbReference>
<accession>A0ABD6A5M2</accession>
<feature type="region of interest" description="Disordered" evidence="1">
    <location>
        <begin position="76"/>
        <end position="170"/>
    </location>
</feature>
<evidence type="ECO:0000256" key="1">
    <source>
        <dbReference type="SAM" id="MobiDB-lite"/>
    </source>
</evidence>
<dbReference type="AlphaFoldDB" id="A0ABD6A5M2"/>
<evidence type="ECO:0000259" key="2">
    <source>
        <dbReference type="Pfam" id="PF24422"/>
    </source>
</evidence>
<gene>
    <name evidence="3" type="ORF">ACFQPE_01490</name>
</gene>
<evidence type="ECO:0000313" key="3">
    <source>
        <dbReference type="EMBL" id="MFC7315470.1"/>
    </source>
</evidence>
<dbReference type="InterPro" id="IPR055974">
    <property type="entry name" value="DUF7552"/>
</dbReference>
<sequence length="170" mass="19055">MIAVMGSTLREIRCRIEDLSTLTGDFVVQCARTGERPAPVFRRRFPDRQTATEAARLGEEYRAELRRYDPRVPHHDLVVSEAMAPAGRRSPPDAPHRRRPPRIAPARRDGHRGATDRGRLDAHARRGSVSTDRPRPHSAAARSGVDPLRRDGGRLWPRSLQPDLGLAAVR</sequence>
<dbReference type="Pfam" id="PF24422">
    <property type="entry name" value="DUF7552"/>
    <property type="match status" value="1"/>
</dbReference>
<keyword evidence="4" id="KW-1185">Reference proteome</keyword>
<dbReference type="RefSeq" id="WP_379793817.1">
    <property type="nucleotide sequence ID" value="NZ_JBHTBF010000001.1"/>
</dbReference>
<reference evidence="3 4" key="1">
    <citation type="journal article" date="2019" name="Int. J. Syst. Evol. Microbiol.">
        <title>The Global Catalogue of Microorganisms (GCM) 10K type strain sequencing project: providing services to taxonomists for standard genome sequencing and annotation.</title>
        <authorList>
            <consortium name="The Broad Institute Genomics Platform"/>
            <consortium name="The Broad Institute Genome Sequencing Center for Infectious Disease"/>
            <person name="Wu L."/>
            <person name="Ma J."/>
        </authorList>
    </citation>
    <scope>NUCLEOTIDE SEQUENCE [LARGE SCALE GENOMIC DNA]</scope>
    <source>
        <strain evidence="3 4">PSR21</strain>
    </source>
</reference>
<dbReference type="EMBL" id="JBHTBF010000001">
    <property type="protein sequence ID" value="MFC7315470.1"/>
    <property type="molecule type" value="Genomic_DNA"/>
</dbReference>
<feature type="domain" description="DUF7552" evidence="2">
    <location>
        <begin position="8"/>
        <end position="82"/>
    </location>
</feature>
<organism evidence="3 4">
    <name type="scientific">Halomarina halobia</name>
    <dbReference type="NCBI Taxonomy" id="3033386"/>
    <lineage>
        <taxon>Archaea</taxon>
        <taxon>Methanobacteriati</taxon>
        <taxon>Methanobacteriota</taxon>
        <taxon>Stenosarchaea group</taxon>
        <taxon>Halobacteria</taxon>
        <taxon>Halobacteriales</taxon>
        <taxon>Natronomonadaceae</taxon>
        <taxon>Halomarina</taxon>
    </lineage>
</organism>
<proteinExistence type="predicted"/>
<name>A0ABD6A5M2_9EURY</name>